<gene>
    <name evidence="5" type="ORF">FISHEDRAFT_37248</name>
</gene>
<protein>
    <recommendedName>
        <fullName evidence="4">RRM domain-containing protein</fullName>
    </recommendedName>
</protein>
<evidence type="ECO:0000259" key="4">
    <source>
        <dbReference type="PROSITE" id="PS50102"/>
    </source>
</evidence>
<dbReference type="PANTHER" id="PTHR23236">
    <property type="entry name" value="EUKARYOTIC TRANSLATION INITIATION FACTOR 4B/4H"/>
    <property type="match status" value="1"/>
</dbReference>
<feature type="region of interest" description="Disordered" evidence="3">
    <location>
        <begin position="231"/>
        <end position="253"/>
    </location>
</feature>
<dbReference type="CDD" id="cd12400">
    <property type="entry name" value="RRM_Nop6"/>
    <property type="match status" value="1"/>
</dbReference>
<dbReference type="Gene3D" id="3.30.70.330">
    <property type="match status" value="1"/>
</dbReference>
<evidence type="ECO:0000256" key="2">
    <source>
        <dbReference type="PROSITE-ProRule" id="PRU00176"/>
    </source>
</evidence>
<dbReference type="PROSITE" id="PS50102">
    <property type="entry name" value="RRM"/>
    <property type="match status" value="1"/>
</dbReference>
<dbReference type="AlphaFoldDB" id="A0A0D7AIV4"/>
<dbReference type="InterPro" id="IPR012677">
    <property type="entry name" value="Nucleotide-bd_a/b_plait_sf"/>
</dbReference>
<sequence>MSPVVEKKLTKKQRKAAAFRQRQGKGKATLDFTYDNSVPVQEDIQDEDIDTSPQVSTSTPETASGKEPPKKSSKKHRRDEPDLANPASEGEDKPPSKKRKQAEANEDLIEGIAEGTDDAGAKAKENTKQRYILFIGNLKYTTSVEAIQKHFSFCDPPPVVRLLTPKRDPSKAPTVAKSKGCAFAEFSNHNALQQGLTLHQSQLDGRAINVELTAGGGGNSENRLAKLKERNKKVHTQRKHATGSGNDTTLPGPQRYSATSGLEQAPLKKKTWTIDDEGDGKMHRGGVKHARRGKCRNKAMGTGVNAIPVG</sequence>
<proteinExistence type="predicted"/>
<feature type="compositionally biased region" description="Polar residues" evidence="3">
    <location>
        <begin position="243"/>
        <end position="253"/>
    </location>
</feature>
<dbReference type="InterPro" id="IPR035979">
    <property type="entry name" value="RBD_domain_sf"/>
</dbReference>
<name>A0A0D7AIV4_9AGAR</name>
<dbReference type="SMART" id="SM00360">
    <property type="entry name" value="RRM"/>
    <property type="match status" value="1"/>
</dbReference>
<evidence type="ECO:0000256" key="1">
    <source>
        <dbReference type="ARBA" id="ARBA00022884"/>
    </source>
</evidence>
<dbReference type="OrthoDB" id="167718at2759"/>
<feature type="compositionally biased region" description="Basic residues" evidence="3">
    <location>
        <begin position="231"/>
        <end position="241"/>
    </location>
</feature>
<feature type="region of interest" description="Disordered" evidence="3">
    <location>
        <begin position="1"/>
        <end position="103"/>
    </location>
</feature>
<evidence type="ECO:0000256" key="3">
    <source>
        <dbReference type="SAM" id="MobiDB-lite"/>
    </source>
</evidence>
<dbReference type="PANTHER" id="PTHR23236:SF51">
    <property type="entry name" value="NUCLEOLAR PROTEIN 6"/>
    <property type="match status" value="1"/>
</dbReference>
<organism evidence="5 6">
    <name type="scientific">Fistulina hepatica ATCC 64428</name>
    <dbReference type="NCBI Taxonomy" id="1128425"/>
    <lineage>
        <taxon>Eukaryota</taxon>
        <taxon>Fungi</taxon>
        <taxon>Dikarya</taxon>
        <taxon>Basidiomycota</taxon>
        <taxon>Agaricomycotina</taxon>
        <taxon>Agaricomycetes</taxon>
        <taxon>Agaricomycetidae</taxon>
        <taxon>Agaricales</taxon>
        <taxon>Fistulinaceae</taxon>
        <taxon>Fistulina</taxon>
    </lineage>
</organism>
<keyword evidence="6" id="KW-1185">Reference proteome</keyword>
<dbReference type="GO" id="GO:0005730">
    <property type="term" value="C:nucleolus"/>
    <property type="evidence" value="ECO:0007669"/>
    <property type="project" value="TreeGrafter"/>
</dbReference>
<feature type="compositionally biased region" description="Polar residues" evidence="3">
    <location>
        <begin position="51"/>
        <end position="62"/>
    </location>
</feature>
<evidence type="ECO:0000313" key="6">
    <source>
        <dbReference type="Proteomes" id="UP000054144"/>
    </source>
</evidence>
<dbReference type="GO" id="GO:0042274">
    <property type="term" value="P:ribosomal small subunit biogenesis"/>
    <property type="evidence" value="ECO:0007669"/>
    <property type="project" value="TreeGrafter"/>
</dbReference>
<keyword evidence="1 2" id="KW-0694">RNA-binding</keyword>
<evidence type="ECO:0000313" key="5">
    <source>
        <dbReference type="EMBL" id="KIY51226.1"/>
    </source>
</evidence>
<dbReference type="InterPro" id="IPR000504">
    <property type="entry name" value="RRM_dom"/>
</dbReference>
<dbReference type="Proteomes" id="UP000054144">
    <property type="component" value="Unassembled WGS sequence"/>
</dbReference>
<dbReference type="InterPro" id="IPR034228">
    <property type="entry name" value="Nop6_RRM"/>
</dbReference>
<accession>A0A0D7AIV4</accession>
<dbReference type="GO" id="GO:0019843">
    <property type="term" value="F:rRNA binding"/>
    <property type="evidence" value="ECO:0007669"/>
    <property type="project" value="TreeGrafter"/>
</dbReference>
<dbReference type="SUPFAM" id="SSF54928">
    <property type="entry name" value="RNA-binding domain, RBD"/>
    <property type="match status" value="1"/>
</dbReference>
<reference evidence="5 6" key="1">
    <citation type="journal article" date="2015" name="Fungal Genet. Biol.">
        <title>Evolution of novel wood decay mechanisms in Agaricales revealed by the genome sequences of Fistulina hepatica and Cylindrobasidium torrendii.</title>
        <authorList>
            <person name="Floudas D."/>
            <person name="Held B.W."/>
            <person name="Riley R."/>
            <person name="Nagy L.G."/>
            <person name="Koehler G."/>
            <person name="Ransdell A.S."/>
            <person name="Younus H."/>
            <person name="Chow J."/>
            <person name="Chiniquy J."/>
            <person name="Lipzen A."/>
            <person name="Tritt A."/>
            <person name="Sun H."/>
            <person name="Haridas S."/>
            <person name="LaButti K."/>
            <person name="Ohm R.A."/>
            <person name="Kues U."/>
            <person name="Blanchette R.A."/>
            <person name="Grigoriev I.V."/>
            <person name="Minto R.E."/>
            <person name="Hibbett D.S."/>
        </authorList>
    </citation>
    <scope>NUCLEOTIDE SEQUENCE [LARGE SCALE GENOMIC DNA]</scope>
    <source>
        <strain evidence="5 6">ATCC 64428</strain>
    </source>
</reference>
<dbReference type="EMBL" id="KN881666">
    <property type="protein sequence ID" value="KIY51226.1"/>
    <property type="molecule type" value="Genomic_DNA"/>
</dbReference>
<feature type="compositionally biased region" description="Basic residues" evidence="3">
    <location>
        <begin position="9"/>
        <end position="25"/>
    </location>
</feature>
<feature type="domain" description="RRM" evidence="4">
    <location>
        <begin position="131"/>
        <end position="215"/>
    </location>
</feature>